<gene>
    <name evidence="4" type="ORF">COY73_01910</name>
</gene>
<dbReference type="GO" id="GO:0016780">
    <property type="term" value="F:phosphotransferase activity, for other substituted phosphate groups"/>
    <property type="evidence" value="ECO:0007669"/>
    <property type="project" value="TreeGrafter"/>
</dbReference>
<feature type="domain" description="Bacterial sugar transferase" evidence="3">
    <location>
        <begin position="3"/>
        <end position="195"/>
    </location>
</feature>
<comment type="similarity">
    <text evidence="1">Belongs to the bacterial sugar transferase family.</text>
</comment>
<protein>
    <submittedName>
        <fullName evidence="4">Sugar transferase</fullName>
    </submittedName>
</protein>
<dbReference type="Proteomes" id="UP000230767">
    <property type="component" value="Unassembled WGS sequence"/>
</dbReference>
<proteinExistence type="inferred from homology"/>
<reference evidence="5" key="1">
    <citation type="submission" date="2017-09" db="EMBL/GenBank/DDBJ databases">
        <title>Depth-based differentiation of microbial function through sediment-hosted aquifers and enrichment of novel symbionts in the deep terrestrial subsurface.</title>
        <authorList>
            <person name="Probst A.J."/>
            <person name="Ladd B."/>
            <person name="Jarett J.K."/>
            <person name="Geller-Mcgrath D.E."/>
            <person name="Sieber C.M.K."/>
            <person name="Emerson J.B."/>
            <person name="Anantharaman K."/>
            <person name="Thomas B.C."/>
            <person name="Malmstrom R."/>
            <person name="Stieglmeier M."/>
            <person name="Klingl A."/>
            <person name="Woyke T."/>
            <person name="Ryan C.M."/>
            <person name="Banfield J.F."/>
        </authorList>
    </citation>
    <scope>NUCLEOTIDE SEQUENCE [LARGE SCALE GENOMIC DNA]</scope>
</reference>
<evidence type="ECO:0000256" key="1">
    <source>
        <dbReference type="ARBA" id="ARBA00006464"/>
    </source>
</evidence>
<sequence length="196" mass="22238">MAKRLFDIVFSFLGLVIVLPLLGGIAFLIKLDSGGPVFYRGMRVGKGGREFRIFKFRTMVKDAEKMGGPSSSADDPRLTKFGKFLRKHNLDELPQLIDVLRGKMSFVGPRPEVPQEVETYDPEVKKIILSVRPGMTDLATLENIHEGEILRGSQDPHRAYREIIKPKKLKLAAEYVKKRSFWLDIKIILKTLKSAL</sequence>
<dbReference type="Pfam" id="PF02397">
    <property type="entry name" value="Bac_transf"/>
    <property type="match status" value="1"/>
</dbReference>
<dbReference type="PANTHER" id="PTHR30576:SF20">
    <property type="entry name" value="QUINOVOSAMINEPHOSPHOTRANSFERAE-RELATED"/>
    <property type="match status" value="1"/>
</dbReference>
<keyword evidence="2" id="KW-0812">Transmembrane</keyword>
<evidence type="ECO:0000313" key="4">
    <source>
        <dbReference type="EMBL" id="PIY89127.1"/>
    </source>
</evidence>
<evidence type="ECO:0000256" key="2">
    <source>
        <dbReference type="SAM" id="Phobius"/>
    </source>
</evidence>
<feature type="transmembrane region" description="Helical" evidence="2">
    <location>
        <begin position="6"/>
        <end position="29"/>
    </location>
</feature>
<comment type="caution">
    <text evidence="4">The sequence shown here is derived from an EMBL/GenBank/DDBJ whole genome shotgun (WGS) entry which is preliminary data.</text>
</comment>
<evidence type="ECO:0000313" key="5">
    <source>
        <dbReference type="Proteomes" id="UP000230767"/>
    </source>
</evidence>
<accession>A0A2M7R6V2</accession>
<dbReference type="PANTHER" id="PTHR30576">
    <property type="entry name" value="COLANIC BIOSYNTHESIS UDP-GLUCOSE LIPID CARRIER TRANSFERASE"/>
    <property type="match status" value="1"/>
</dbReference>
<keyword evidence="2" id="KW-0472">Membrane</keyword>
<name>A0A2M7R6V2_9BACT</name>
<dbReference type="EMBL" id="PFLW01000048">
    <property type="protein sequence ID" value="PIY89127.1"/>
    <property type="molecule type" value="Genomic_DNA"/>
</dbReference>
<keyword evidence="4" id="KW-0808">Transferase</keyword>
<dbReference type="AlphaFoldDB" id="A0A2M7R6V2"/>
<dbReference type="InterPro" id="IPR003362">
    <property type="entry name" value="Bact_transf"/>
</dbReference>
<keyword evidence="2" id="KW-1133">Transmembrane helix</keyword>
<evidence type="ECO:0000259" key="3">
    <source>
        <dbReference type="Pfam" id="PF02397"/>
    </source>
</evidence>
<organism evidence="4 5">
    <name type="scientific">Candidatus Nealsonbacteria bacterium CG_4_10_14_0_8_um_filter_37_14</name>
    <dbReference type="NCBI Taxonomy" id="1974684"/>
    <lineage>
        <taxon>Bacteria</taxon>
        <taxon>Candidatus Nealsoniibacteriota</taxon>
    </lineage>
</organism>